<dbReference type="InterPro" id="IPR013595">
    <property type="entry name" value="Pept_S33_TAP-like_C"/>
</dbReference>
<evidence type="ECO:0000256" key="3">
    <source>
        <dbReference type="ARBA" id="ARBA00022801"/>
    </source>
</evidence>
<dbReference type="OrthoDB" id="3930934at2"/>
<evidence type="ECO:0000259" key="6">
    <source>
        <dbReference type="Pfam" id="PF00561"/>
    </source>
</evidence>
<feature type="signal peptide" evidence="5">
    <location>
        <begin position="1"/>
        <end position="30"/>
    </location>
</feature>
<dbReference type="EMBL" id="QMIG01000027">
    <property type="protein sequence ID" value="RAW10263.1"/>
    <property type="molecule type" value="Genomic_DNA"/>
</dbReference>
<dbReference type="AlphaFoldDB" id="A0A329QCX4"/>
<comment type="similarity">
    <text evidence="1">Belongs to the peptidase S33 family.</text>
</comment>
<feature type="region of interest" description="Disordered" evidence="4">
    <location>
        <begin position="25"/>
        <end position="46"/>
    </location>
</feature>
<dbReference type="InterPro" id="IPR051601">
    <property type="entry name" value="Serine_prot/Carboxylest_S33"/>
</dbReference>
<dbReference type="Pfam" id="PF00561">
    <property type="entry name" value="Abhydrolase_1"/>
    <property type="match status" value="1"/>
</dbReference>
<evidence type="ECO:0000313" key="8">
    <source>
        <dbReference type="EMBL" id="RAW10263.1"/>
    </source>
</evidence>
<evidence type="ECO:0000256" key="4">
    <source>
        <dbReference type="SAM" id="MobiDB-lite"/>
    </source>
</evidence>
<feature type="compositionally biased region" description="Basic and acidic residues" evidence="4">
    <location>
        <begin position="384"/>
        <end position="397"/>
    </location>
</feature>
<evidence type="ECO:0000256" key="2">
    <source>
        <dbReference type="ARBA" id="ARBA00022729"/>
    </source>
</evidence>
<dbReference type="PANTHER" id="PTHR43248:SF29">
    <property type="entry name" value="TRIPEPTIDYL AMINOPEPTIDASE"/>
    <property type="match status" value="1"/>
</dbReference>
<feature type="compositionally biased region" description="Polar residues" evidence="4">
    <location>
        <begin position="562"/>
        <end position="571"/>
    </location>
</feature>
<evidence type="ECO:0000256" key="5">
    <source>
        <dbReference type="SAM" id="SignalP"/>
    </source>
</evidence>
<evidence type="ECO:0000259" key="7">
    <source>
        <dbReference type="Pfam" id="PF08386"/>
    </source>
</evidence>
<accession>A0A329QCX4</accession>
<feature type="domain" description="Peptidase S33 tripeptidyl aminopeptidase-like C-terminal" evidence="7">
    <location>
        <begin position="433"/>
        <end position="534"/>
    </location>
</feature>
<dbReference type="InterPro" id="IPR000073">
    <property type="entry name" value="AB_hydrolase_1"/>
</dbReference>
<feature type="domain" description="AB hydrolase-1" evidence="6">
    <location>
        <begin position="108"/>
        <end position="259"/>
    </location>
</feature>
<keyword evidence="2 5" id="KW-0732">Signal</keyword>
<proteinExistence type="inferred from homology"/>
<name>A0A329QCX4_9ACTN</name>
<sequence length="571" mass="61141">MPARSSALQWIAIPLLAASTAAATALSAQAQPGEPPQPAETTESDGQIEAPVPELDWQSCGEGLEHFLCATAEVPTDYDDPAGPTTSIALTKLPATEPDSRIGTLFTNPGGPGGSGVEFVHTMGTMAFTDDVRQHFDILGFDPRGVAGSDPATCYRTLNDELEATASLPAFPVTDTEERRYQSTSIRLSVNCRMTSRERFEHASTANVARDMDLLRQAVGDDQLTYMGYSYGTFLGATYAKLFPDQVRALALDGAIVPEDYAGEPGEESATVGERLKQGPGASATFAEFLRLCADAGPQRCALAALGDPETVVNDTFEWLRTEPAEIQMPDGSTITVTYATAVTLTFQNLYEPAGWAAHAELLAQLATEDAELSDEAGALVERSLPDPSDRRRRGEDYDSVGSALASVCTDTGTTGDPFSYAERADAADEKAPHFGRFRAWTGLNCEYMRITDDDAYTGPWEQDVDSPVLVIGTRFDPATPYESTQPYADHFPDAHILTVDGWGHTILNKSSCADEAVGAYLVELETPEEGSTCPQDITPFAGGPSTLDEQAPQVPRIPLPQLTTPATTSE</sequence>
<dbReference type="Pfam" id="PF08386">
    <property type="entry name" value="Abhydrolase_4"/>
    <property type="match status" value="1"/>
</dbReference>
<protein>
    <submittedName>
        <fullName evidence="8">Alpha/beta hydrolase</fullName>
    </submittedName>
</protein>
<dbReference type="Proteomes" id="UP000250462">
    <property type="component" value="Unassembled WGS sequence"/>
</dbReference>
<comment type="caution">
    <text evidence="8">The sequence shown here is derived from an EMBL/GenBank/DDBJ whole genome shotgun (WGS) entry which is preliminary data.</text>
</comment>
<dbReference type="InterPro" id="IPR029058">
    <property type="entry name" value="AB_hydrolase_fold"/>
</dbReference>
<keyword evidence="3 8" id="KW-0378">Hydrolase</keyword>
<organism evidence="8 9">
    <name type="scientific">Phytoactinopolyspora halophila</name>
    <dbReference type="NCBI Taxonomy" id="1981511"/>
    <lineage>
        <taxon>Bacteria</taxon>
        <taxon>Bacillati</taxon>
        <taxon>Actinomycetota</taxon>
        <taxon>Actinomycetes</taxon>
        <taxon>Jiangellales</taxon>
        <taxon>Jiangellaceae</taxon>
        <taxon>Phytoactinopolyspora</taxon>
    </lineage>
</organism>
<gene>
    <name evidence="8" type="ORF">DPM12_19010</name>
</gene>
<dbReference type="SUPFAM" id="SSF53474">
    <property type="entry name" value="alpha/beta-Hydrolases"/>
    <property type="match status" value="1"/>
</dbReference>
<feature type="chain" id="PRO_5016286876" evidence="5">
    <location>
        <begin position="31"/>
        <end position="571"/>
    </location>
</feature>
<evidence type="ECO:0000313" key="9">
    <source>
        <dbReference type="Proteomes" id="UP000250462"/>
    </source>
</evidence>
<dbReference type="RefSeq" id="WP_112259943.1">
    <property type="nucleotide sequence ID" value="NZ_QMIG01000027.1"/>
</dbReference>
<keyword evidence="9" id="KW-1185">Reference proteome</keyword>
<reference evidence="8 9" key="1">
    <citation type="submission" date="2018-06" db="EMBL/GenBank/DDBJ databases">
        <title>Phytoactinopolyspora halophila sp. nov., a novel halophilic actinomycete isolated from a saline soil in China.</title>
        <authorList>
            <person name="Tang S.-K."/>
        </authorList>
    </citation>
    <scope>NUCLEOTIDE SEQUENCE [LARGE SCALE GENOMIC DNA]</scope>
    <source>
        <strain evidence="8 9">YIM 96934</strain>
    </source>
</reference>
<dbReference type="PANTHER" id="PTHR43248">
    <property type="entry name" value="2-SUCCINYL-6-HYDROXY-2,4-CYCLOHEXADIENE-1-CARBOXYLATE SYNTHASE"/>
    <property type="match status" value="1"/>
</dbReference>
<dbReference type="Gene3D" id="3.40.50.1820">
    <property type="entry name" value="alpha/beta hydrolase"/>
    <property type="match status" value="1"/>
</dbReference>
<evidence type="ECO:0000256" key="1">
    <source>
        <dbReference type="ARBA" id="ARBA00010088"/>
    </source>
</evidence>
<feature type="region of interest" description="Disordered" evidence="4">
    <location>
        <begin position="377"/>
        <end position="399"/>
    </location>
</feature>
<feature type="region of interest" description="Disordered" evidence="4">
    <location>
        <begin position="528"/>
        <end position="571"/>
    </location>
</feature>
<dbReference type="GO" id="GO:0016787">
    <property type="term" value="F:hydrolase activity"/>
    <property type="evidence" value="ECO:0007669"/>
    <property type="project" value="UniProtKB-KW"/>
</dbReference>